<dbReference type="SUPFAM" id="SSF49464">
    <property type="entry name" value="Carboxypeptidase regulatory domain-like"/>
    <property type="match status" value="1"/>
</dbReference>
<protein>
    <submittedName>
        <fullName evidence="5">Putative surface anchored protein</fullName>
    </submittedName>
</protein>
<organism evidence="5 6">
    <name type="scientific">Amycolatopsis endophytica</name>
    <dbReference type="NCBI Taxonomy" id="860233"/>
    <lineage>
        <taxon>Bacteria</taxon>
        <taxon>Bacillati</taxon>
        <taxon>Actinomycetota</taxon>
        <taxon>Actinomycetes</taxon>
        <taxon>Pseudonocardiales</taxon>
        <taxon>Pseudonocardiaceae</taxon>
        <taxon>Amycolatopsis</taxon>
    </lineage>
</organism>
<evidence type="ECO:0000313" key="5">
    <source>
        <dbReference type="EMBL" id="NYI91042.1"/>
    </source>
</evidence>
<dbReference type="RefSeq" id="WP_179774981.1">
    <property type="nucleotide sequence ID" value="NZ_JACCFK010000001.1"/>
</dbReference>
<dbReference type="Gene3D" id="2.60.40.10">
    <property type="entry name" value="Immunoglobulins"/>
    <property type="match status" value="1"/>
</dbReference>
<name>A0A853B8E5_9PSEU</name>
<dbReference type="InterPro" id="IPR008969">
    <property type="entry name" value="CarboxyPept-like_regulatory"/>
</dbReference>
<evidence type="ECO:0000256" key="1">
    <source>
        <dbReference type="ARBA" id="ARBA00007257"/>
    </source>
</evidence>
<keyword evidence="2" id="KW-0964">Secreted</keyword>
<dbReference type="Gene3D" id="2.60.40.1120">
    <property type="entry name" value="Carboxypeptidase-like, regulatory domain"/>
    <property type="match status" value="2"/>
</dbReference>
<gene>
    <name evidence="5" type="ORF">HNR02_004365</name>
</gene>
<comment type="similarity">
    <text evidence="1">Belongs to the serine-aspartate repeat-containing protein (SDr) family.</text>
</comment>
<evidence type="ECO:0000256" key="2">
    <source>
        <dbReference type="ARBA" id="ARBA00022525"/>
    </source>
</evidence>
<keyword evidence="3" id="KW-0732">Signal</keyword>
<dbReference type="PANTHER" id="PTHR36108:SF13">
    <property type="entry name" value="COLOSSIN-B-RELATED"/>
    <property type="match status" value="1"/>
</dbReference>
<evidence type="ECO:0000313" key="6">
    <source>
        <dbReference type="Proteomes" id="UP000549616"/>
    </source>
</evidence>
<dbReference type="PANTHER" id="PTHR36108">
    <property type="entry name" value="COLOSSIN-B-RELATED"/>
    <property type="match status" value="1"/>
</dbReference>
<comment type="caution">
    <text evidence="5">The sequence shown here is derived from an EMBL/GenBank/DDBJ whole genome shotgun (WGS) entry which is preliminary data.</text>
</comment>
<dbReference type="AlphaFoldDB" id="A0A853B8E5"/>
<dbReference type="Proteomes" id="UP000549616">
    <property type="component" value="Unassembled WGS sequence"/>
</dbReference>
<accession>A0A853B8E5</accession>
<dbReference type="SUPFAM" id="SSF49478">
    <property type="entry name" value="Cna protein B-type domain"/>
    <property type="match status" value="2"/>
</dbReference>
<dbReference type="EMBL" id="JACCFK010000001">
    <property type="protein sequence ID" value="NYI91042.1"/>
    <property type="molecule type" value="Genomic_DNA"/>
</dbReference>
<keyword evidence="6" id="KW-1185">Reference proteome</keyword>
<evidence type="ECO:0000256" key="3">
    <source>
        <dbReference type="ARBA" id="ARBA00022729"/>
    </source>
</evidence>
<reference evidence="5 6" key="1">
    <citation type="submission" date="2020-07" db="EMBL/GenBank/DDBJ databases">
        <title>Sequencing the genomes of 1000 actinobacteria strains.</title>
        <authorList>
            <person name="Klenk H.-P."/>
        </authorList>
    </citation>
    <scope>NUCLEOTIDE SEQUENCE [LARGE SCALE GENOMIC DNA]</scope>
    <source>
        <strain evidence="5 6">DSM 104006</strain>
    </source>
</reference>
<dbReference type="InterPro" id="IPR013783">
    <property type="entry name" value="Ig-like_fold"/>
</dbReference>
<proteinExistence type="inferred from homology"/>
<dbReference type="GO" id="GO:0005975">
    <property type="term" value="P:carbohydrate metabolic process"/>
    <property type="evidence" value="ECO:0007669"/>
    <property type="project" value="UniProtKB-ARBA"/>
</dbReference>
<evidence type="ECO:0000256" key="4">
    <source>
        <dbReference type="SAM" id="MobiDB-lite"/>
    </source>
</evidence>
<feature type="region of interest" description="Disordered" evidence="4">
    <location>
        <begin position="1"/>
        <end position="24"/>
    </location>
</feature>
<sequence length="260" mass="26527">MTSTHVPPQSRGGTEVTGQVRDEADVPVPGAAVTLVDSTGQQIARGTTGGDGGYRLPAPGRGVYVLIASAPAYRPEAATVTIGEAAAGLDLVMTGATGLGGVVRAGSTGVPVMDAIVTLTDFRGEVIGSGMSGRGGEYSFGALPAGAYTIAVNAPGYRPTAVAVTMSDAAVRQDVDLADAAVIRGSVNVRDLPRPWPRITVSLLDESGTVVRSTHAGEDGRYAFHDLEPGTYTVVATSYAPVRQAARVGNGRTRLDVHLA</sequence>
<dbReference type="Pfam" id="PF13620">
    <property type="entry name" value="CarboxypepD_reg"/>
    <property type="match status" value="3"/>
</dbReference>